<organism evidence="1 2">
    <name type="scientific">Paramecium sonneborni</name>
    <dbReference type="NCBI Taxonomy" id="65129"/>
    <lineage>
        <taxon>Eukaryota</taxon>
        <taxon>Sar</taxon>
        <taxon>Alveolata</taxon>
        <taxon>Ciliophora</taxon>
        <taxon>Intramacronucleata</taxon>
        <taxon>Oligohymenophorea</taxon>
        <taxon>Peniculida</taxon>
        <taxon>Parameciidae</taxon>
        <taxon>Paramecium</taxon>
    </lineage>
</organism>
<comment type="caution">
    <text evidence="1">The sequence shown here is derived from an EMBL/GenBank/DDBJ whole genome shotgun (WGS) entry which is preliminary data.</text>
</comment>
<protein>
    <submittedName>
        <fullName evidence="1">Uncharacterized protein</fullName>
    </submittedName>
</protein>
<dbReference type="AlphaFoldDB" id="A0A8S1P7F0"/>
<proteinExistence type="predicted"/>
<dbReference type="Proteomes" id="UP000692954">
    <property type="component" value="Unassembled WGS sequence"/>
</dbReference>
<sequence>MMKQLKRVIRQFFRIVQQQELDEEKDNFLYKFRELIKQEIVKLNKQLSKKNALLLIKISNKTKSNQEREFKGIHDVIKNVYKHT</sequence>
<evidence type="ECO:0000313" key="2">
    <source>
        <dbReference type="Proteomes" id="UP000692954"/>
    </source>
</evidence>
<dbReference type="EMBL" id="CAJJDN010000071">
    <property type="protein sequence ID" value="CAD8099067.1"/>
    <property type="molecule type" value="Genomic_DNA"/>
</dbReference>
<name>A0A8S1P7F0_9CILI</name>
<keyword evidence="2" id="KW-1185">Reference proteome</keyword>
<gene>
    <name evidence="1" type="ORF">PSON_ATCC_30995.1.T0710124</name>
</gene>
<accession>A0A8S1P7F0</accession>
<evidence type="ECO:0000313" key="1">
    <source>
        <dbReference type="EMBL" id="CAD8099067.1"/>
    </source>
</evidence>
<reference evidence="1" key="1">
    <citation type="submission" date="2021-01" db="EMBL/GenBank/DDBJ databases">
        <authorList>
            <consortium name="Genoscope - CEA"/>
            <person name="William W."/>
        </authorList>
    </citation>
    <scope>NUCLEOTIDE SEQUENCE</scope>
</reference>